<accession>C3X7Q7</accession>
<evidence type="ECO:0000259" key="14">
    <source>
        <dbReference type="PROSITE" id="PS50059"/>
    </source>
</evidence>
<dbReference type="InterPro" id="IPR001179">
    <property type="entry name" value="PPIase_FKBP_dom"/>
</dbReference>
<feature type="domain" description="PPIase FKBP-type" evidence="14">
    <location>
        <begin position="174"/>
        <end position="259"/>
    </location>
</feature>
<dbReference type="GO" id="GO:0015031">
    <property type="term" value="P:protein transport"/>
    <property type="evidence" value="ECO:0007669"/>
    <property type="project" value="UniProtKB-UniRule"/>
</dbReference>
<keyword evidence="9 11" id="KW-0131">Cell cycle</keyword>
<dbReference type="InterPro" id="IPR036611">
    <property type="entry name" value="Trigger_fac_ribosome-bd_sf"/>
</dbReference>
<dbReference type="HOGENOM" id="CLU_033058_2_0_4"/>
<evidence type="ECO:0000256" key="11">
    <source>
        <dbReference type="HAMAP-Rule" id="MF_00303"/>
    </source>
</evidence>
<comment type="subcellular location">
    <subcellularLocation>
        <location evidence="11">Cytoplasm</location>
    </subcellularLocation>
    <text evidence="11">About half TF is bound to the ribosome near the polypeptide exit tunnel while the other half is free in the cytoplasm.</text>
</comment>
<keyword evidence="8 11" id="KW-0413">Isomerase</keyword>
<dbReference type="FunFam" id="3.10.50.40:FF:000001">
    <property type="entry name" value="Trigger factor"/>
    <property type="match status" value="1"/>
</dbReference>
<comment type="function">
    <text evidence="11">Involved in protein export. Acts as a chaperone by maintaining the newly synthesized protein in an open conformation. Functions as a peptidyl-prolyl cis-trans isomerase.</text>
</comment>
<gene>
    <name evidence="11 15" type="primary">tig</name>
    <name evidence="15" type="ORF">OFBG_00261</name>
</gene>
<dbReference type="PIRSF" id="PIRSF003095">
    <property type="entry name" value="Trigger_factor"/>
    <property type="match status" value="1"/>
</dbReference>
<dbReference type="GO" id="GO:0051083">
    <property type="term" value="P:'de novo' cotranslational protein folding"/>
    <property type="evidence" value="ECO:0007669"/>
    <property type="project" value="TreeGrafter"/>
</dbReference>
<name>C3X7Q7_OXAFO</name>
<dbReference type="GO" id="GO:0044183">
    <property type="term" value="F:protein folding chaperone"/>
    <property type="evidence" value="ECO:0007669"/>
    <property type="project" value="TreeGrafter"/>
</dbReference>
<dbReference type="Pfam" id="PF00254">
    <property type="entry name" value="FKBP_C"/>
    <property type="match status" value="1"/>
</dbReference>
<evidence type="ECO:0000256" key="7">
    <source>
        <dbReference type="ARBA" id="ARBA00023186"/>
    </source>
</evidence>
<evidence type="ECO:0000256" key="2">
    <source>
        <dbReference type="ARBA" id="ARBA00005464"/>
    </source>
</evidence>
<evidence type="ECO:0000256" key="12">
    <source>
        <dbReference type="PROSITE-ProRule" id="PRU00277"/>
    </source>
</evidence>
<evidence type="ECO:0000256" key="3">
    <source>
        <dbReference type="ARBA" id="ARBA00013194"/>
    </source>
</evidence>
<keyword evidence="16" id="KW-1185">Reference proteome</keyword>
<dbReference type="GeneID" id="77135841"/>
<evidence type="ECO:0000256" key="6">
    <source>
        <dbReference type="ARBA" id="ARBA00023110"/>
    </source>
</evidence>
<dbReference type="Gene3D" id="3.10.50.40">
    <property type="match status" value="1"/>
</dbReference>
<evidence type="ECO:0000256" key="13">
    <source>
        <dbReference type="RuleBase" id="RU003914"/>
    </source>
</evidence>
<keyword evidence="7 11" id="KW-0143">Chaperone</keyword>
<sequence length="447" mass="49845">MANAVETLEKLERRLTVSIPVADITTEVEKRLKVRARTAKASGFRQGKVPMDMVASMYGAGIQNDVLNEKISSAFSKAVEENNLRVAGYPKFEEKTGDDVSKDEIAFTATFEVYPEVKIGDLAKVELEKAVATVTDAEVDKTLDILRKRQAHFHVKGEDGEHGKGGDDVSAQDGDRVTIDFTGRIDGVEFEGGKAEDFPFVLGEKQMLPEFENAIRGMKVGETKVFPLAFPEDYHGKDVAGKTAEFTVTVKKIEWSHLPELDDAFAQALGIKEGGVAKLREDIRTNLEREVKNRLISINKNRVMDALIDVSEFDIPQALVKQETDQLIEMTRHDLSVRNPAQKDIALPPELFAAQAEKRVRLGMLLGELIKDNILAVSADKLKERATEIAASYENPQMVIDYYLNDPGRRRELEAMIMEENAVDYVFGKAKVTDKAVPFEELMNQPL</sequence>
<comment type="domain">
    <text evidence="11">Consists of 3 domains; the N-terminus binds the ribosome, the middle domain has PPIase activity, while the C-terminus has intrinsic chaperone activity on its own.</text>
</comment>
<dbReference type="eggNOG" id="COG0544">
    <property type="taxonomic scope" value="Bacteria"/>
</dbReference>
<dbReference type="GO" id="GO:0043335">
    <property type="term" value="P:protein unfolding"/>
    <property type="evidence" value="ECO:0007669"/>
    <property type="project" value="TreeGrafter"/>
</dbReference>
<protein>
    <recommendedName>
        <fullName evidence="4 11">Trigger factor</fullName>
        <shortName evidence="11">TF</shortName>
        <ecNumber evidence="3 11">5.2.1.8</ecNumber>
    </recommendedName>
    <alternativeName>
        <fullName evidence="10 11">PPIase</fullName>
    </alternativeName>
</protein>
<evidence type="ECO:0000256" key="8">
    <source>
        <dbReference type="ARBA" id="ARBA00023235"/>
    </source>
</evidence>
<keyword evidence="5 11" id="KW-0132">Cell division</keyword>
<dbReference type="PANTHER" id="PTHR30560:SF3">
    <property type="entry name" value="TRIGGER FACTOR-LIKE PROTEIN TIG, CHLOROPLASTIC"/>
    <property type="match status" value="1"/>
</dbReference>
<evidence type="ECO:0000313" key="16">
    <source>
        <dbReference type="Proteomes" id="UP000005089"/>
    </source>
</evidence>
<dbReference type="EMBL" id="GG658170">
    <property type="protein sequence ID" value="EEO29233.1"/>
    <property type="molecule type" value="Genomic_DNA"/>
</dbReference>
<dbReference type="OrthoDB" id="9767721at2"/>
<dbReference type="GO" id="GO:0005737">
    <property type="term" value="C:cytoplasm"/>
    <property type="evidence" value="ECO:0007669"/>
    <property type="project" value="UniProtKB-SubCell"/>
</dbReference>
<dbReference type="SUPFAM" id="SSF102735">
    <property type="entry name" value="Trigger factor ribosome-binding domain"/>
    <property type="match status" value="1"/>
</dbReference>
<dbReference type="InterPro" id="IPR027304">
    <property type="entry name" value="Trigger_fact/SurA_dom_sf"/>
</dbReference>
<evidence type="ECO:0000256" key="4">
    <source>
        <dbReference type="ARBA" id="ARBA00016902"/>
    </source>
</evidence>
<dbReference type="Proteomes" id="UP000005089">
    <property type="component" value="Unassembled WGS sequence"/>
</dbReference>
<evidence type="ECO:0000256" key="10">
    <source>
        <dbReference type="ARBA" id="ARBA00029986"/>
    </source>
</evidence>
<evidence type="ECO:0000256" key="1">
    <source>
        <dbReference type="ARBA" id="ARBA00000971"/>
    </source>
</evidence>
<evidence type="ECO:0000256" key="9">
    <source>
        <dbReference type="ARBA" id="ARBA00023306"/>
    </source>
</evidence>
<dbReference type="InterPro" id="IPR008881">
    <property type="entry name" value="Trigger_fac_ribosome-bd_bac"/>
</dbReference>
<proteinExistence type="inferred from homology"/>
<dbReference type="GO" id="GO:0043022">
    <property type="term" value="F:ribosome binding"/>
    <property type="evidence" value="ECO:0007669"/>
    <property type="project" value="TreeGrafter"/>
</dbReference>
<dbReference type="RefSeq" id="WP_005879574.1">
    <property type="nucleotide sequence ID" value="NZ_CP019430.1"/>
</dbReference>
<reference evidence="15 16" key="1">
    <citation type="submission" date="2009-02" db="EMBL/GenBank/DDBJ databases">
        <title>The Genome Sequence of Oxalobacter formigenes OXCC13.</title>
        <authorList>
            <consortium name="The Broad Institute Genome Sequencing Platform"/>
            <person name="Ward D."/>
            <person name="Young S.K."/>
            <person name="Kodira C.D."/>
            <person name="Zeng Q."/>
            <person name="Koehrsen M."/>
            <person name="Alvarado L."/>
            <person name="Berlin A."/>
            <person name="Borenstein D."/>
            <person name="Chen Z."/>
            <person name="Engels R."/>
            <person name="Freedman E."/>
            <person name="Gellesch M."/>
            <person name="Goldberg J."/>
            <person name="Griggs A."/>
            <person name="Gujja S."/>
            <person name="Heiman D."/>
            <person name="Hepburn T."/>
            <person name="Howarth C."/>
            <person name="Jen D."/>
            <person name="Larson L."/>
            <person name="Lewis B."/>
            <person name="Mehta T."/>
            <person name="Park D."/>
            <person name="Pearson M."/>
            <person name="Roberts A."/>
            <person name="Saif S."/>
            <person name="Shea T."/>
            <person name="Shenoy N."/>
            <person name="Sisk P."/>
            <person name="Stolte C."/>
            <person name="Sykes S."/>
            <person name="Walk T."/>
            <person name="White J."/>
            <person name="Yandava C."/>
            <person name="Allison M.J."/>
            <person name="Lander E."/>
            <person name="Nusbaum C."/>
            <person name="Galagan J."/>
            <person name="Birren B."/>
        </authorList>
    </citation>
    <scope>NUCLEOTIDE SEQUENCE [LARGE SCALE GENOMIC DNA]</scope>
    <source>
        <strain evidence="15 16">OXCC13</strain>
    </source>
</reference>
<comment type="catalytic activity">
    <reaction evidence="1 11 12">
        <text>[protein]-peptidylproline (omega=180) = [protein]-peptidylproline (omega=0)</text>
        <dbReference type="Rhea" id="RHEA:16237"/>
        <dbReference type="Rhea" id="RHEA-COMP:10747"/>
        <dbReference type="Rhea" id="RHEA-COMP:10748"/>
        <dbReference type="ChEBI" id="CHEBI:83833"/>
        <dbReference type="ChEBI" id="CHEBI:83834"/>
        <dbReference type="EC" id="5.2.1.8"/>
    </reaction>
</comment>
<dbReference type="STRING" id="847.BRW83_2016"/>
<dbReference type="InterPro" id="IPR005215">
    <property type="entry name" value="Trig_fac"/>
</dbReference>
<dbReference type="Gene3D" id="3.30.70.1050">
    <property type="entry name" value="Trigger factor ribosome-binding domain"/>
    <property type="match status" value="1"/>
</dbReference>
<dbReference type="InterPro" id="IPR037041">
    <property type="entry name" value="Trigger_fac_C_sf"/>
</dbReference>
<dbReference type="PROSITE" id="PS50059">
    <property type="entry name" value="FKBP_PPIASE"/>
    <property type="match status" value="1"/>
</dbReference>
<evidence type="ECO:0000313" key="15">
    <source>
        <dbReference type="EMBL" id="EEO29233.1"/>
    </source>
</evidence>
<dbReference type="PANTHER" id="PTHR30560">
    <property type="entry name" value="TRIGGER FACTOR CHAPERONE AND PEPTIDYL-PROLYL CIS/TRANS ISOMERASE"/>
    <property type="match status" value="1"/>
</dbReference>
<dbReference type="EC" id="5.2.1.8" evidence="3 11"/>
<dbReference type="AlphaFoldDB" id="C3X7Q7"/>
<dbReference type="GO" id="GO:0051301">
    <property type="term" value="P:cell division"/>
    <property type="evidence" value="ECO:0007669"/>
    <property type="project" value="UniProtKB-KW"/>
</dbReference>
<dbReference type="SUPFAM" id="SSF54534">
    <property type="entry name" value="FKBP-like"/>
    <property type="match status" value="1"/>
</dbReference>
<evidence type="ECO:0000256" key="5">
    <source>
        <dbReference type="ARBA" id="ARBA00022618"/>
    </source>
</evidence>
<dbReference type="InterPro" id="IPR008880">
    <property type="entry name" value="Trigger_fac_C"/>
</dbReference>
<comment type="similarity">
    <text evidence="2 11 13">Belongs to the FKBP-type PPIase family. Tig subfamily.</text>
</comment>
<dbReference type="Pfam" id="PF05698">
    <property type="entry name" value="Trigger_C"/>
    <property type="match status" value="1"/>
</dbReference>
<dbReference type="SUPFAM" id="SSF109998">
    <property type="entry name" value="Triger factor/SurA peptide-binding domain-like"/>
    <property type="match status" value="1"/>
</dbReference>
<dbReference type="Pfam" id="PF05697">
    <property type="entry name" value="Trigger_N"/>
    <property type="match status" value="1"/>
</dbReference>
<dbReference type="Gene3D" id="1.10.3120.10">
    <property type="entry name" value="Trigger factor, C-terminal domain"/>
    <property type="match status" value="1"/>
</dbReference>
<keyword evidence="11" id="KW-0963">Cytoplasm</keyword>
<dbReference type="GO" id="GO:0003755">
    <property type="term" value="F:peptidyl-prolyl cis-trans isomerase activity"/>
    <property type="evidence" value="ECO:0007669"/>
    <property type="project" value="UniProtKB-UniRule"/>
</dbReference>
<dbReference type="InterPro" id="IPR046357">
    <property type="entry name" value="PPIase_dom_sf"/>
</dbReference>
<organism evidence="15 16">
    <name type="scientific">Oxalobacter formigenes OXCC13</name>
    <dbReference type="NCBI Taxonomy" id="556269"/>
    <lineage>
        <taxon>Bacteria</taxon>
        <taxon>Pseudomonadati</taxon>
        <taxon>Pseudomonadota</taxon>
        <taxon>Betaproteobacteria</taxon>
        <taxon>Burkholderiales</taxon>
        <taxon>Oxalobacteraceae</taxon>
        <taxon>Oxalobacter</taxon>
    </lineage>
</organism>
<dbReference type="HAMAP" id="MF_00303">
    <property type="entry name" value="Trigger_factor_Tig"/>
    <property type="match status" value="1"/>
</dbReference>
<keyword evidence="6 11" id="KW-0697">Rotamase</keyword>
<dbReference type="NCBIfam" id="TIGR00115">
    <property type="entry name" value="tig"/>
    <property type="match status" value="1"/>
</dbReference>